<dbReference type="RefSeq" id="WP_200116118.1">
    <property type="nucleotide sequence ID" value="NZ_JAEHOH010000020.1"/>
</dbReference>
<proteinExistence type="predicted"/>
<accession>A0A934UVY2</accession>
<reference evidence="1" key="1">
    <citation type="submission" date="2020-12" db="EMBL/GenBank/DDBJ databases">
        <title>Leucobacter sp. CAS1, isolated from Chromium sludge.</title>
        <authorList>
            <person name="Xu Z."/>
        </authorList>
    </citation>
    <scope>NUCLEOTIDE SEQUENCE</scope>
    <source>
        <strain evidence="1">CSA1</strain>
    </source>
</reference>
<keyword evidence="2" id="KW-1185">Reference proteome</keyword>
<dbReference type="AlphaFoldDB" id="A0A934UVY2"/>
<evidence type="ECO:0000313" key="1">
    <source>
        <dbReference type="EMBL" id="MBK0419976.1"/>
    </source>
</evidence>
<organism evidence="1 2">
    <name type="scientific">Leucobacter chromiisoli</name>
    <dbReference type="NCBI Taxonomy" id="2796471"/>
    <lineage>
        <taxon>Bacteria</taxon>
        <taxon>Bacillati</taxon>
        <taxon>Actinomycetota</taxon>
        <taxon>Actinomycetes</taxon>
        <taxon>Micrococcales</taxon>
        <taxon>Microbacteriaceae</taxon>
        <taxon>Leucobacter</taxon>
    </lineage>
</organism>
<sequence>MGIIKHVPLPDGKPFCMCIPPLYWTIGVGTIWRCDRCGRVFELVVRGNVDKPNGGWIRRKNMEVKS</sequence>
<protein>
    <submittedName>
        <fullName evidence="1">Uncharacterized protein</fullName>
    </submittedName>
</protein>
<evidence type="ECO:0000313" key="2">
    <source>
        <dbReference type="Proteomes" id="UP000608530"/>
    </source>
</evidence>
<dbReference type="Proteomes" id="UP000608530">
    <property type="component" value="Unassembled WGS sequence"/>
</dbReference>
<dbReference type="EMBL" id="JAEHOH010000020">
    <property type="protein sequence ID" value="MBK0419976.1"/>
    <property type="molecule type" value="Genomic_DNA"/>
</dbReference>
<gene>
    <name evidence="1" type="ORF">JD276_13140</name>
</gene>
<comment type="caution">
    <text evidence="1">The sequence shown here is derived from an EMBL/GenBank/DDBJ whole genome shotgun (WGS) entry which is preliminary data.</text>
</comment>
<name>A0A934UVY2_9MICO</name>